<dbReference type="EMBL" id="UINC01192898">
    <property type="protein sequence ID" value="SVE08260.1"/>
    <property type="molecule type" value="Genomic_DNA"/>
</dbReference>
<evidence type="ECO:0000313" key="1">
    <source>
        <dbReference type="EMBL" id="SVE08260.1"/>
    </source>
</evidence>
<dbReference type="SUPFAM" id="SSF53474">
    <property type="entry name" value="alpha/beta-Hydrolases"/>
    <property type="match status" value="1"/>
</dbReference>
<accession>A0A383AL19</accession>
<dbReference type="AlphaFoldDB" id="A0A383AL19"/>
<dbReference type="InterPro" id="IPR029058">
    <property type="entry name" value="AB_hydrolase_fold"/>
</dbReference>
<protein>
    <recommendedName>
        <fullName evidence="2">Acetyl xylan esterase domain-containing protein</fullName>
    </recommendedName>
</protein>
<feature type="non-terminal residue" evidence="1">
    <location>
        <position position="153"/>
    </location>
</feature>
<evidence type="ECO:0008006" key="2">
    <source>
        <dbReference type="Google" id="ProtNLM"/>
    </source>
</evidence>
<name>A0A383AL19_9ZZZZ</name>
<gene>
    <name evidence="1" type="ORF">METZ01_LOCUS461114</name>
</gene>
<organism evidence="1">
    <name type="scientific">marine metagenome</name>
    <dbReference type="NCBI Taxonomy" id="408172"/>
    <lineage>
        <taxon>unclassified sequences</taxon>
        <taxon>metagenomes</taxon>
        <taxon>ecological metagenomes</taxon>
    </lineage>
</organism>
<dbReference type="Gene3D" id="3.40.50.1820">
    <property type="entry name" value="alpha/beta hydrolase"/>
    <property type="match status" value="1"/>
</dbReference>
<proteinExistence type="predicted"/>
<sequence>MKRLFFSFALMGGVLICAAESPQVFPKGKLPDDSRLKPLKDLNGHFPFKVPATLGQWEKRKAELQLRVQVATGLFPMPARTPLNAVIHGKVKRDGFTAEKIYFESVPGFYVTGILFRPEETKGKIPAILCPHGHGGRLQMHSESKVLDEIKIG</sequence>
<reference evidence="1" key="1">
    <citation type="submission" date="2018-05" db="EMBL/GenBank/DDBJ databases">
        <authorList>
            <person name="Lanie J.A."/>
            <person name="Ng W.-L."/>
            <person name="Kazmierczak K.M."/>
            <person name="Andrzejewski T.M."/>
            <person name="Davidsen T.M."/>
            <person name="Wayne K.J."/>
            <person name="Tettelin H."/>
            <person name="Glass J.I."/>
            <person name="Rusch D."/>
            <person name="Podicherti R."/>
            <person name="Tsui H.-C.T."/>
            <person name="Winkler M.E."/>
        </authorList>
    </citation>
    <scope>NUCLEOTIDE SEQUENCE</scope>
</reference>